<dbReference type="SUPFAM" id="SSF89562">
    <property type="entry name" value="RraA-like"/>
    <property type="match status" value="1"/>
</dbReference>
<dbReference type="Proteomes" id="UP000279384">
    <property type="component" value="Unassembled WGS sequence"/>
</dbReference>
<evidence type="ECO:0000256" key="1">
    <source>
        <dbReference type="ARBA" id="ARBA00001342"/>
    </source>
</evidence>
<evidence type="ECO:0000256" key="2">
    <source>
        <dbReference type="ARBA" id="ARBA00001968"/>
    </source>
</evidence>
<evidence type="ECO:0000256" key="9">
    <source>
        <dbReference type="PIRSR" id="PIRSR605493-1"/>
    </source>
</evidence>
<dbReference type="GO" id="GO:0047443">
    <property type="term" value="F:4-hydroxy-4-methyl-2-oxoglutarate aldolase activity"/>
    <property type="evidence" value="ECO:0007669"/>
    <property type="project" value="UniProtKB-EC"/>
</dbReference>
<comment type="subunit">
    <text evidence="4 10">Homotrimer.</text>
</comment>
<keyword evidence="5 9" id="KW-0479">Metal-binding</keyword>
<feature type="binding site" evidence="9">
    <location>
        <position position="98"/>
    </location>
    <ligand>
        <name>Mg(2+)</name>
        <dbReference type="ChEBI" id="CHEBI:18420"/>
    </ligand>
</feature>
<evidence type="ECO:0000313" key="11">
    <source>
        <dbReference type="EMBL" id="RKQ57088.1"/>
    </source>
</evidence>
<feature type="binding site" evidence="9">
    <location>
        <begin position="75"/>
        <end position="78"/>
    </location>
    <ligand>
        <name>substrate</name>
    </ligand>
</feature>
<evidence type="ECO:0000256" key="3">
    <source>
        <dbReference type="ARBA" id="ARBA00008621"/>
    </source>
</evidence>
<dbReference type="NCBIfam" id="NF006875">
    <property type="entry name" value="PRK09372.1"/>
    <property type="match status" value="1"/>
</dbReference>
<dbReference type="EC" id="4.1.1.112" evidence="10"/>
<dbReference type="NCBIfam" id="TIGR01935">
    <property type="entry name" value="NOT-MenG"/>
    <property type="match status" value="1"/>
</dbReference>
<dbReference type="InterPro" id="IPR005493">
    <property type="entry name" value="RraA/RraA-like"/>
</dbReference>
<dbReference type="EC" id="4.1.3.17" evidence="10"/>
<comment type="cofactor">
    <cofactor evidence="2 10">
        <name>a divalent metal cation</name>
        <dbReference type="ChEBI" id="CHEBI:60240"/>
    </cofactor>
</comment>
<comment type="catalytic activity">
    <reaction evidence="8 10">
        <text>oxaloacetate + H(+) = pyruvate + CO2</text>
        <dbReference type="Rhea" id="RHEA:15641"/>
        <dbReference type="ChEBI" id="CHEBI:15361"/>
        <dbReference type="ChEBI" id="CHEBI:15378"/>
        <dbReference type="ChEBI" id="CHEBI:16452"/>
        <dbReference type="ChEBI" id="CHEBI:16526"/>
        <dbReference type="EC" id="4.1.1.112"/>
    </reaction>
</comment>
<dbReference type="EMBL" id="RBID01000016">
    <property type="protein sequence ID" value="RKQ57088.1"/>
    <property type="molecule type" value="Genomic_DNA"/>
</dbReference>
<comment type="caution">
    <text evidence="11">The sequence shown here is derived from an EMBL/GenBank/DDBJ whole genome shotgun (WGS) entry which is preliminary data.</text>
</comment>
<dbReference type="InterPro" id="IPR010203">
    <property type="entry name" value="RraA"/>
</dbReference>
<evidence type="ECO:0000256" key="10">
    <source>
        <dbReference type="RuleBase" id="RU004338"/>
    </source>
</evidence>
<gene>
    <name evidence="11" type="ORF">C8E02_2545</name>
</gene>
<dbReference type="GO" id="GO:0051252">
    <property type="term" value="P:regulation of RNA metabolic process"/>
    <property type="evidence" value="ECO:0007669"/>
    <property type="project" value="InterPro"/>
</dbReference>
<reference evidence="11 12" key="1">
    <citation type="submission" date="2018-10" db="EMBL/GenBank/DDBJ databases">
        <title>Genomic Encyclopedia of Type Strains, Phase IV (KMG-IV): sequencing the most valuable type-strain genomes for metagenomic binning, comparative biology and taxonomic classification.</title>
        <authorList>
            <person name="Goeker M."/>
        </authorList>
    </citation>
    <scope>NUCLEOTIDE SEQUENCE [LARGE SCALE GENOMIC DNA]</scope>
    <source>
        <strain evidence="11 12">DSM 3303</strain>
    </source>
</reference>
<dbReference type="InterPro" id="IPR036704">
    <property type="entry name" value="RraA/RraA-like_sf"/>
</dbReference>
<evidence type="ECO:0000313" key="12">
    <source>
        <dbReference type="Proteomes" id="UP000279384"/>
    </source>
</evidence>
<organism evidence="11 12">
    <name type="scientific">Vogesella indigofera</name>
    <name type="common">Pseudomonas indigofera</name>
    <dbReference type="NCBI Taxonomy" id="45465"/>
    <lineage>
        <taxon>Bacteria</taxon>
        <taxon>Pseudomonadati</taxon>
        <taxon>Pseudomonadota</taxon>
        <taxon>Betaproteobacteria</taxon>
        <taxon>Neisseriales</taxon>
        <taxon>Chromobacteriaceae</taxon>
        <taxon>Vogesella</taxon>
    </lineage>
</organism>
<protein>
    <recommendedName>
        <fullName evidence="10">4-hydroxy-4-methyl-2-oxoglutarate aldolase</fullName>
        <shortName evidence="10">HMG aldolase</shortName>
        <ecNumber evidence="10">4.1.1.112</ecNumber>
        <ecNumber evidence="10">4.1.3.17</ecNumber>
    </recommendedName>
    <alternativeName>
        <fullName evidence="10">Oxaloacetate decarboxylase</fullName>
    </alternativeName>
</protein>
<comment type="similarity">
    <text evidence="3 10">Belongs to the class II aldolase/RraA-like family.</text>
</comment>
<feature type="binding site" evidence="9">
    <location>
        <position position="97"/>
    </location>
    <ligand>
        <name>substrate</name>
    </ligand>
</feature>
<dbReference type="GO" id="GO:0008428">
    <property type="term" value="F:ribonuclease inhibitor activity"/>
    <property type="evidence" value="ECO:0007669"/>
    <property type="project" value="InterPro"/>
</dbReference>
<evidence type="ECO:0000256" key="6">
    <source>
        <dbReference type="ARBA" id="ARBA00023239"/>
    </source>
</evidence>
<accession>A0A495B7X8</accession>
<dbReference type="Pfam" id="PF03737">
    <property type="entry name" value="RraA-like"/>
    <property type="match status" value="1"/>
</dbReference>
<sequence length="159" mass="17265">MSFLTTDLYDANEGRVAVVEPMFRAYGGRARFAGQVVTLKVYEDNTRVREVLAEPGQGRILVVDGGGSKRCALLGDQIAELGVKNGWEGVVIYGCIRDSVAINALDIGVRALDTNPKKTVKRNEGQRDLVLAFGAVEFVPGHWLYVDEDGLLLSATPLL</sequence>
<evidence type="ECO:0000256" key="5">
    <source>
        <dbReference type="ARBA" id="ARBA00022723"/>
    </source>
</evidence>
<dbReference type="PANTHER" id="PTHR33254">
    <property type="entry name" value="4-HYDROXY-4-METHYL-2-OXOGLUTARATE ALDOLASE 3-RELATED"/>
    <property type="match status" value="1"/>
</dbReference>
<dbReference type="PANTHER" id="PTHR33254:SF4">
    <property type="entry name" value="4-HYDROXY-4-METHYL-2-OXOGLUTARATE ALDOLASE 3-RELATED"/>
    <property type="match status" value="1"/>
</dbReference>
<comment type="catalytic activity">
    <reaction evidence="1 10">
        <text>4-hydroxy-4-methyl-2-oxoglutarate = 2 pyruvate</text>
        <dbReference type="Rhea" id="RHEA:22748"/>
        <dbReference type="ChEBI" id="CHEBI:15361"/>
        <dbReference type="ChEBI" id="CHEBI:58276"/>
        <dbReference type="EC" id="4.1.3.17"/>
    </reaction>
</comment>
<keyword evidence="9" id="KW-0460">Magnesium</keyword>
<dbReference type="Gene3D" id="3.50.30.40">
    <property type="entry name" value="Ribonuclease E inhibitor RraA/RraA-like"/>
    <property type="match status" value="1"/>
</dbReference>
<evidence type="ECO:0000256" key="8">
    <source>
        <dbReference type="ARBA" id="ARBA00047973"/>
    </source>
</evidence>
<dbReference type="CDD" id="cd16841">
    <property type="entry name" value="RraA_family"/>
    <property type="match status" value="1"/>
</dbReference>
<name>A0A495B7X8_VOGIN</name>
<dbReference type="GO" id="GO:0046872">
    <property type="term" value="F:metal ion binding"/>
    <property type="evidence" value="ECO:0007669"/>
    <property type="project" value="UniProtKB-KW"/>
</dbReference>
<dbReference type="GO" id="GO:0008948">
    <property type="term" value="F:oxaloacetate decarboxylase activity"/>
    <property type="evidence" value="ECO:0007669"/>
    <property type="project" value="UniProtKB-EC"/>
</dbReference>
<dbReference type="RefSeq" id="WP_120811145.1">
    <property type="nucleotide sequence ID" value="NZ_RBID01000016.1"/>
</dbReference>
<comment type="function">
    <text evidence="7 10">Catalyzes the aldol cleavage of 4-hydroxy-4-methyl-2-oxoglutarate (HMG) into 2 molecules of pyruvate. Also contains a secondary oxaloacetate (OAA) decarboxylase activity due to the common pyruvate enolate transition state formed following C-C bond cleavage in the retro-aldol and decarboxylation reactions.</text>
</comment>
<dbReference type="AlphaFoldDB" id="A0A495B7X8"/>
<evidence type="ECO:0000256" key="7">
    <source>
        <dbReference type="ARBA" id="ARBA00025046"/>
    </source>
</evidence>
<keyword evidence="6 10" id="KW-0456">Lyase</keyword>
<proteinExistence type="inferred from homology"/>
<comment type="cofactor">
    <cofactor evidence="9">
        <name>Mg(2+)</name>
        <dbReference type="ChEBI" id="CHEBI:18420"/>
    </cofactor>
</comment>
<evidence type="ECO:0000256" key="4">
    <source>
        <dbReference type="ARBA" id="ARBA00011233"/>
    </source>
</evidence>